<proteinExistence type="predicted"/>
<gene>
    <name evidence="2" type="ORF">R3Q16_08755</name>
</gene>
<keyword evidence="2" id="KW-0489">Methyltransferase</keyword>
<dbReference type="GO" id="GO:0008168">
    <property type="term" value="F:methyltransferase activity"/>
    <property type="evidence" value="ECO:0007669"/>
    <property type="project" value="UniProtKB-KW"/>
</dbReference>
<dbReference type="EMBL" id="JAWLKB010000003">
    <property type="protein sequence ID" value="MDV6266691.1"/>
    <property type="molecule type" value="Genomic_DNA"/>
</dbReference>
<reference evidence="2 3" key="1">
    <citation type="submission" date="2023-10" db="EMBL/GenBank/DDBJ databases">
        <title>Development of a sustainable strategy for remediation of hydrocarbon-contaminated territories based on the waste exchange concept.</title>
        <authorList>
            <person name="Krivoruchko A."/>
        </authorList>
    </citation>
    <scope>NUCLEOTIDE SEQUENCE [LARGE SCALE GENOMIC DNA]</scope>
    <source>
        <strain evidence="2 3">IEGM 1203</strain>
    </source>
</reference>
<keyword evidence="3" id="KW-1185">Reference proteome</keyword>
<evidence type="ECO:0000313" key="2">
    <source>
        <dbReference type="EMBL" id="MDV6266691.1"/>
    </source>
</evidence>
<feature type="domain" description="Methyltransferase" evidence="1">
    <location>
        <begin position="180"/>
        <end position="276"/>
    </location>
</feature>
<dbReference type="PANTHER" id="PTHR43591">
    <property type="entry name" value="METHYLTRANSFERASE"/>
    <property type="match status" value="1"/>
</dbReference>
<dbReference type="Pfam" id="PF13649">
    <property type="entry name" value="Methyltransf_25"/>
    <property type="match status" value="1"/>
</dbReference>
<dbReference type="CDD" id="cd02440">
    <property type="entry name" value="AdoMet_MTases"/>
    <property type="match status" value="1"/>
</dbReference>
<dbReference type="GO" id="GO:0032259">
    <property type="term" value="P:methylation"/>
    <property type="evidence" value="ECO:0007669"/>
    <property type="project" value="UniProtKB-KW"/>
</dbReference>
<comment type="caution">
    <text evidence="2">The sequence shown here is derived from an EMBL/GenBank/DDBJ whole genome shotgun (WGS) entry which is preliminary data.</text>
</comment>
<organism evidence="2 3">
    <name type="scientific">Rhodococcus globerulus</name>
    <dbReference type="NCBI Taxonomy" id="33008"/>
    <lineage>
        <taxon>Bacteria</taxon>
        <taxon>Bacillati</taxon>
        <taxon>Actinomycetota</taxon>
        <taxon>Actinomycetes</taxon>
        <taxon>Mycobacteriales</taxon>
        <taxon>Nocardiaceae</taxon>
        <taxon>Rhodococcus</taxon>
    </lineage>
</organism>
<protein>
    <submittedName>
        <fullName evidence="2">Class I SAM-dependent methyltransferase</fullName>
        <ecNumber evidence="2">2.1.-.-</ecNumber>
    </submittedName>
</protein>
<dbReference type="InterPro" id="IPR029063">
    <property type="entry name" value="SAM-dependent_MTases_sf"/>
</dbReference>
<evidence type="ECO:0000259" key="1">
    <source>
        <dbReference type="Pfam" id="PF13649"/>
    </source>
</evidence>
<name>A0ABU4BR45_RHOGO</name>
<dbReference type="Gene3D" id="3.40.50.150">
    <property type="entry name" value="Vaccinia Virus protein VP39"/>
    <property type="match status" value="1"/>
</dbReference>
<sequence>MKVELKQRGRAGLQFLGAVQEFSGKTLQSAAEAEYIAAVPNPPLDLDARRESVNSTLDTSASWKFDRLLTRWVAEEIYIRALPAIEKVRPAVEAWLDVKEPSGSLTLNLEIEAPTYWEHGFHLTPGGWDGHDLMGPAISELVFNYVLAPGGVGAVRTGSNPLDQRALVAGEAPRDTYKHIVDFGAGTGRFTFALRRAFPNARITGIELSQSALRHAFALASQQQMDIEWIHASAEQTPLESESADLVAFYTLMHEVPVAANKSIIAEAFRVLEPGGNLLISEIAPYDKQSAFRAVVLDWETENRGEPYWREVMATDWSAALAEAGFTDIEAYGVGGGVYPWVTRATKPF</sequence>
<dbReference type="RefSeq" id="WP_052683334.1">
    <property type="nucleotide sequence ID" value="NZ_JAWLKB010000003.1"/>
</dbReference>
<dbReference type="Proteomes" id="UP001185927">
    <property type="component" value="Unassembled WGS sequence"/>
</dbReference>
<dbReference type="SUPFAM" id="SSF53335">
    <property type="entry name" value="S-adenosyl-L-methionine-dependent methyltransferases"/>
    <property type="match status" value="1"/>
</dbReference>
<dbReference type="EC" id="2.1.-.-" evidence="2"/>
<dbReference type="PANTHER" id="PTHR43591:SF99">
    <property type="entry name" value="OS06G0646000 PROTEIN"/>
    <property type="match status" value="1"/>
</dbReference>
<keyword evidence="2" id="KW-0808">Transferase</keyword>
<accession>A0ABU4BR45</accession>
<dbReference type="InterPro" id="IPR041698">
    <property type="entry name" value="Methyltransf_25"/>
</dbReference>
<evidence type="ECO:0000313" key="3">
    <source>
        <dbReference type="Proteomes" id="UP001185927"/>
    </source>
</evidence>